<dbReference type="PANTHER" id="PTHR30244">
    <property type="entry name" value="TRANSAMINASE"/>
    <property type="match status" value="1"/>
</dbReference>
<comment type="similarity">
    <text evidence="2 5">Belongs to the DegT/DnrJ/EryC1 family.</text>
</comment>
<dbReference type="InterPro" id="IPR015422">
    <property type="entry name" value="PyrdxlP-dep_Trfase_small"/>
</dbReference>
<feature type="modified residue" description="N6-(pyridoxal phosphate)lysine" evidence="4">
    <location>
        <position position="189"/>
    </location>
</feature>
<evidence type="ECO:0000256" key="5">
    <source>
        <dbReference type="RuleBase" id="RU004508"/>
    </source>
</evidence>
<evidence type="ECO:0000256" key="2">
    <source>
        <dbReference type="ARBA" id="ARBA00037999"/>
    </source>
</evidence>
<protein>
    <submittedName>
        <fullName evidence="6">dTDP-4-amino-4,6-dideoxygalactose transaminase</fullName>
    </submittedName>
</protein>
<feature type="active site" description="Proton acceptor" evidence="3">
    <location>
        <position position="189"/>
    </location>
</feature>
<dbReference type="InterPro" id="IPR015421">
    <property type="entry name" value="PyrdxlP-dep_Trfase_major"/>
</dbReference>
<reference evidence="6 7" key="1">
    <citation type="submission" date="2017-11" db="EMBL/GenBank/DDBJ databases">
        <title>Animal gut microbial communities from fecal samples from Wisconsin, USA.</title>
        <authorList>
            <person name="Neumann A."/>
        </authorList>
    </citation>
    <scope>NUCLEOTIDE SEQUENCE [LARGE SCALE GENOMIC DNA]</scope>
    <source>
        <strain evidence="6 7">UWS3</strain>
    </source>
</reference>
<dbReference type="RefSeq" id="WP_100425885.1">
    <property type="nucleotide sequence ID" value="NZ_PGEX01000001.1"/>
</dbReference>
<keyword evidence="7" id="KW-1185">Reference proteome</keyword>
<gene>
    <name evidence="6" type="ORF">BGX16_2003</name>
</gene>
<dbReference type="InterPro" id="IPR015424">
    <property type="entry name" value="PyrdxlP-dep_Trfase"/>
</dbReference>
<dbReference type="Proteomes" id="UP000231134">
    <property type="component" value="Unassembled WGS sequence"/>
</dbReference>
<accession>A0A2M9A8E6</accession>
<proteinExistence type="inferred from homology"/>
<dbReference type="Gene3D" id="3.40.640.10">
    <property type="entry name" value="Type I PLP-dependent aspartate aminotransferase-like (Major domain)"/>
    <property type="match status" value="1"/>
</dbReference>
<dbReference type="PANTHER" id="PTHR30244:SF36">
    <property type="entry name" value="3-OXO-GLUCOSE-6-PHOSPHATE:GLUTAMATE AMINOTRANSFERASE"/>
    <property type="match status" value="1"/>
</dbReference>
<dbReference type="InterPro" id="IPR000653">
    <property type="entry name" value="DegT/StrS_aminotransferase"/>
</dbReference>
<dbReference type="SUPFAM" id="SSF53383">
    <property type="entry name" value="PLP-dependent transferases"/>
    <property type="match status" value="1"/>
</dbReference>
<dbReference type="PIRSF" id="PIRSF000390">
    <property type="entry name" value="PLP_StrS"/>
    <property type="match status" value="1"/>
</dbReference>
<dbReference type="Pfam" id="PF01041">
    <property type="entry name" value="DegT_DnrJ_EryC1"/>
    <property type="match status" value="1"/>
</dbReference>
<dbReference type="Gene3D" id="3.90.1150.10">
    <property type="entry name" value="Aspartate Aminotransferase, domain 1"/>
    <property type="match status" value="1"/>
</dbReference>
<evidence type="ECO:0000313" key="6">
    <source>
        <dbReference type="EMBL" id="PJJ41989.1"/>
    </source>
</evidence>
<dbReference type="EMBL" id="PGEX01000001">
    <property type="protein sequence ID" value="PJJ41989.1"/>
    <property type="molecule type" value="Genomic_DNA"/>
</dbReference>
<dbReference type="AlphaFoldDB" id="A0A2M9A8E6"/>
<comment type="caution">
    <text evidence="6">The sequence shown here is derived from an EMBL/GenBank/DDBJ whole genome shotgun (WGS) entry which is preliminary data.</text>
</comment>
<dbReference type="GO" id="GO:0030170">
    <property type="term" value="F:pyridoxal phosphate binding"/>
    <property type="evidence" value="ECO:0007669"/>
    <property type="project" value="TreeGrafter"/>
</dbReference>
<sequence>MIPYLDLKRVTDSFEPGLSKALENAVKSGWYIRGKECERFEKAFAKYCGTEYCIGVANGLEALTLIFKAYIQMGRLNRGDFVVVPANTYIASVLSISEAGLVPLLTDPDTQTLNLSVEGVKRVWNPQVKAILAVDLYGRAIPGKELSEFAKIHDLILVEDAAQGHGAVENHKRAGSFGDAAGFSFYPGKNLGALGDAGAVTTSDAELAKTIRALANYGSEQKYVNLFKGMNSRLDELQAAILSLKLPRLDSDNAKRSQIAKRYMKYISNPLVTLPSPGKPGEHVWHIFAIRTSYRKALQEYLTHSGVGTLIHYPIPPHRQSAYGELGELYFPIAEEIADTELSLPLYPQMTEDEISKVIEAVNAFHL</sequence>
<keyword evidence="1 4" id="KW-0663">Pyridoxal phosphate</keyword>
<dbReference type="OrthoDB" id="9810913at2"/>
<evidence type="ECO:0000256" key="3">
    <source>
        <dbReference type="PIRSR" id="PIRSR000390-1"/>
    </source>
</evidence>
<evidence type="ECO:0000313" key="7">
    <source>
        <dbReference type="Proteomes" id="UP000231134"/>
    </source>
</evidence>
<dbReference type="CDD" id="cd00616">
    <property type="entry name" value="AHBA_syn"/>
    <property type="match status" value="1"/>
</dbReference>
<dbReference type="GO" id="GO:0000271">
    <property type="term" value="P:polysaccharide biosynthetic process"/>
    <property type="evidence" value="ECO:0007669"/>
    <property type="project" value="TreeGrafter"/>
</dbReference>
<evidence type="ECO:0000256" key="1">
    <source>
        <dbReference type="ARBA" id="ARBA00022898"/>
    </source>
</evidence>
<dbReference type="GO" id="GO:0008483">
    <property type="term" value="F:transaminase activity"/>
    <property type="evidence" value="ECO:0007669"/>
    <property type="project" value="TreeGrafter"/>
</dbReference>
<organism evidence="6 7">
    <name type="scientific">Hallerella succinigenes</name>
    <dbReference type="NCBI Taxonomy" id="1896222"/>
    <lineage>
        <taxon>Bacteria</taxon>
        <taxon>Pseudomonadati</taxon>
        <taxon>Fibrobacterota</taxon>
        <taxon>Fibrobacteria</taxon>
        <taxon>Fibrobacterales</taxon>
        <taxon>Fibrobacteraceae</taxon>
        <taxon>Hallerella</taxon>
    </lineage>
</organism>
<evidence type="ECO:0000256" key="4">
    <source>
        <dbReference type="PIRSR" id="PIRSR000390-2"/>
    </source>
</evidence>
<name>A0A2M9A8E6_9BACT</name>